<dbReference type="AlphaFoldDB" id="A0A178IF65"/>
<evidence type="ECO:0000313" key="1">
    <source>
        <dbReference type="EMBL" id="OAM88378.1"/>
    </source>
</evidence>
<dbReference type="OrthoDB" id="193278at2"/>
<name>A0A178IF65_9BACT</name>
<protein>
    <submittedName>
        <fullName evidence="1">Uncharacterized protein</fullName>
    </submittedName>
</protein>
<dbReference type="STRING" id="1184151.AW736_19300"/>
<comment type="caution">
    <text evidence="1">The sequence shown here is derived from an EMBL/GenBank/DDBJ whole genome shotgun (WGS) entry which is preliminary data.</text>
</comment>
<gene>
    <name evidence="1" type="ORF">AW736_19300</name>
</gene>
<sequence length="166" mass="18796">MSNRDDLRRLHFINALFSHVTGHDLYLAHQIKSAIAFSLAELEQQTAGNPALASNYDAAFTASAAKLLAAFFEEHEHHGFYHWDALGTIASATPLFARDEVMTGLKQLAPHRESTLLITNLRPALLPPDRRQTRRRRRDYEELLNFIRDLAAARIPASTNLHLLFL</sequence>
<dbReference type="EMBL" id="LRRQ01000137">
    <property type="protein sequence ID" value="OAM88378.1"/>
    <property type="molecule type" value="Genomic_DNA"/>
</dbReference>
<dbReference type="RefSeq" id="WP_068772020.1">
    <property type="nucleotide sequence ID" value="NZ_CP109796.1"/>
</dbReference>
<accession>A0A178IF65</accession>
<dbReference type="Proteomes" id="UP000078486">
    <property type="component" value="Unassembled WGS sequence"/>
</dbReference>
<proteinExistence type="predicted"/>
<reference evidence="1 2" key="1">
    <citation type="submission" date="2016-01" db="EMBL/GenBank/DDBJ databases">
        <title>High potential of lignocellulose degradation of a new Verrucomicrobia species.</title>
        <authorList>
            <person name="Wang Y."/>
            <person name="Shi Y."/>
            <person name="Qiu Z."/>
            <person name="Liu S."/>
            <person name="Yang H."/>
        </authorList>
    </citation>
    <scope>NUCLEOTIDE SEQUENCE [LARGE SCALE GENOMIC DNA]</scope>
    <source>
        <strain evidence="1 2">TSB47</strain>
    </source>
</reference>
<keyword evidence="2" id="KW-1185">Reference proteome</keyword>
<organism evidence="1 2">
    <name type="scientific">Termitidicoccus mucosus</name>
    <dbReference type="NCBI Taxonomy" id="1184151"/>
    <lineage>
        <taxon>Bacteria</taxon>
        <taxon>Pseudomonadati</taxon>
        <taxon>Verrucomicrobiota</taxon>
        <taxon>Opitutia</taxon>
        <taxon>Opitutales</taxon>
        <taxon>Opitutaceae</taxon>
        <taxon>Termitidicoccus</taxon>
    </lineage>
</organism>
<evidence type="ECO:0000313" key="2">
    <source>
        <dbReference type="Proteomes" id="UP000078486"/>
    </source>
</evidence>